<organism evidence="16 17">
    <name type="scientific">Bittarella massiliensis</name>
    <name type="common">ex Durand et al. 2017</name>
    <dbReference type="NCBI Taxonomy" id="1720313"/>
    <lineage>
        <taxon>Bacteria</taxon>
        <taxon>Bacillati</taxon>
        <taxon>Bacillota</taxon>
        <taxon>Clostridia</taxon>
        <taxon>Eubacteriales</taxon>
        <taxon>Oscillospiraceae</taxon>
        <taxon>Bittarella (ex Durand et al. 2017)</taxon>
    </lineage>
</organism>
<dbReference type="InterPro" id="IPR035911">
    <property type="entry name" value="MurE/MurF_N"/>
</dbReference>
<keyword evidence="2 10" id="KW-0436">Ligase</keyword>
<feature type="binding site" evidence="10">
    <location>
        <begin position="108"/>
        <end position="114"/>
    </location>
    <ligand>
        <name>ATP</name>
        <dbReference type="ChEBI" id="CHEBI:30616"/>
    </ligand>
</feature>
<accession>A0AAQ1RX26</accession>
<evidence type="ECO:0000256" key="10">
    <source>
        <dbReference type="HAMAP-Rule" id="MF_02019"/>
    </source>
</evidence>
<evidence type="ECO:0000256" key="3">
    <source>
        <dbReference type="ARBA" id="ARBA00022618"/>
    </source>
</evidence>
<feature type="domain" description="Mur ligase C-terminal" evidence="13">
    <location>
        <begin position="319"/>
        <end position="441"/>
    </location>
</feature>
<dbReference type="RefSeq" id="WP_021661169.1">
    <property type="nucleotide sequence ID" value="NZ_FQVY01000005.1"/>
</dbReference>
<evidence type="ECO:0000259" key="14">
    <source>
        <dbReference type="Pfam" id="PF08245"/>
    </source>
</evidence>
<comment type="caution">
    <text evidence="16">The sequence shown here is derived from an EMBL/GenBank/DDBJ whole genome shotgun (WGS) entry which is preliminary data.</text>
</comment>
<comment type="subcellular location">
    <subcellularLocation>
        <location evidence="10 11">Cytoplasm</location>
    </subcellularLocation>
</comment>
<dbReference type="EMBL" id="WWVX01000003">
    <property type="protein sequence ID" value="MZL69249.1"/>
    <property type="molecule type" value="Genomic_DNA"/>
</dbReference>
<dbReference type="SUPFAM" id="SSF53244">
    <property type="entry name" value="MurD-like peptide ligases, peptide-binding domain"/>
    <property type="match status" value="1"/>
</dbReference>
<evidence type="ECO:0000313" key="16">
    <source>
        <dbReference type="EMBL" id="SHG56632.1"/>
    </source>
</evidence>
<evidence type="ECO:0000313" key="15">
    <source>
        <dbReference type="EMBL" id="MZL69249.1"/>
    </source>
</evidence>
<dbReference type="Gene3D" id="3.40.1190.10">
    <property type="entry name" value="Mur-like, catalytic domain"/>
    <property type="match status" value="1"/>
</dbReference>
<keyword evidence="8 10" id="KW-0131">Cell cycle</keyword>
<keyword evidence="7 10" id="KW-0573">Peptidoglycan synthesis</keyword>
<dbReference type="Pfam" id="PF01225">
    <property type="entry name" value="Mur_ligase"/>
    <property type="match status" value="1"/>
</dbReference>
<evidence type="ECO:0000256" key="5">
    <source>
        <dbReference type="ARBA" id="ARBA00022840"/>
    </source>
</evidence>
<keyword evidence="18" id="KW-1185">Reference proteome</keyword>
<dbReference type="InterPro" id="IPR000713">
    <property type="entry name" value="Mur_ligase_N"/>
</dbReference>
<gene>
    <name evidence="10 15" type="primary">murF</name>
    <name evidence="15" type="ORF">GT747_05635</name>
    <name evidence="16" type="ORF">SAMN05444424_2712</name>
</gene>
<dbReference type="InterPro" id="IPR004101">
    <property type="entry name" value="Mur_ligase_C"/>
</dbReference>
<dbReference type="SUPFAM" id="SSF63418">
    <property type="entry name" value="MurE/MurF N-terminal domain"/>
    <property type="match status" value="1"/>
</dbReference>
<keyword evidence="3 10" id="KW-0132">Cell division</keyword>
<evidence type="ECO:0000259" key="12">
    <source>
        <dbReference type="Pfam" id="PF01225"/>
    </source>
</evidence>
<keyword evidence="4 10" id="KW-0547">Nucleotide-binding</keyword>
<dbReference type="Pfam" id="PF08245">
    <property type="entry name" value="Mur_ligase_M"/>
    <property type="match status" value="1"/>
</dbReference>
<dbReference type="GO" id="GO:0047480">
    <property type="term" value="F:UDP-N-acetylmuramoyl-tripeptide-D-alanyl-D-alanine ligase activity"/>
    <property type="evidence" value="ECO:0007669"/>
    <property type="project" value="UniProtKB-UniRule"/>
</dbReference>
<evidence type="ECO:0000256" key="8">
    <source>
        <dbReference type="ARBA" id="ARBA00023306"/>
    </source>
</evidence>
<comment type="function">
    <text evidence="10 11">Involved in cell wall formation. Catalyzes the final step in the synthesis of UDP-N-acetylmuramoyl-pentapeptide, the precursor of murein.</text>
</comment>
<evidence type="ECO:0000256" key="11">
    <source>
        <dbReference type="RuleBase" id="RU004136"/>
    </source>
</evidence>
<dbReference type="Proteomes" id="UP000474718">
    <property type="component" value="Unassembled WGS sequence"/>
</dbReference>
<evidence type="ECO:0000256" key="4">
    <source>
        <dbReference type="ARBA" id="ARBA00022741"/>
    </source>
</evidence>
<keyword evidence="5 10" id="KW-0067">ATP-binding</keyword>
<dbReference type="AlphaFoldDB" id="A0AAQ1RX26"/>
<dbReference type="HAMAP" id="MF_02019">
    <property type="entry name" value="MurF"/>
    <property type="match status" value="1"/>
</dbReference>
<dbReference type="EMBL" id="FQVY01000005">
    <property type="protein sequence ID" value="SHG56632.1"/>
    <property type="molecule type" value="Genomic_DNA"/>
</dbReference>
<dbReference type="PANTHER" id="PTHR43024">
    <property type="entry name" value="UDP-N-ACETYLMURAMOYL-TRIPEPTIDE--D-ALANYL-D-ALANINE LIGASE"/>
    <property type="match status" value="1"/>
</dbReference>
<dbReference type="PANTHER" id="PTHR43024:SF1">
    <property type="entry name" value="UDP-N-ACETYLMURAMOYL-TRIPEPTIDE--D-ALANYL-D-ALANINE LIGASE"/>
    <property type="match status" value="1"/>
</dbReference>
<reference evidence="17" key="1">
    <citation type="submission" date="2016-11" db="EMBL/GenBank/DDBJ databases">
        <authorList>
            <person name="Jaros S."/>
            <person name="Januszkiewicz K."/>
            <person name="Wedrychowicz H."/>
        </authorList>
    </citation>
    <scope>NUCLEOTIDE SEQUENCE [LARGE SCALE GENOMIC DNA]</scope>
    <source>
        <strain evidence="17">DSM 4029</strain>
    </source>
</reference>
<dbReference type="GO" id="GO:0005737">
    <property type="term" value="C:cytoplasm"/>
    <property type="evidence" value="ECO:0007669"/>
    <property type="project" value="UniProtKB-SubCell"/>
</dbReference>
<dbReference type="Gene3D" id="3.90.190.20">
    <property type="entry name" value="Mur ligase, C-terminal domain"/>
    <property type="match status" value="1"/>
</dbReference>
<keyword evidence="1 10" id="KW-0963">Cytoplasm</keyword>
<dbReference type="Pfam" id="PF02875">
    <property type="entry name" value="Mur_ligase_C"/>
    <property type="match status" value="1"/>
</dbReference>
<dbReference type="EC" id="6.3.2.10" evidence="10 11"/>
<evidence type="ECO:0000256" key="9">
    <source>
        <dbReference type="ARBA" id="ARBA00023316"/>
    </source>
</evidence>
<sequence length="457" mass="49055">MKPLRLQAIAEAIGASYTGELTVCDVSSDTRAIGEGSLFVAIRGERFDGHAFVAQAFEKGAAAAVLSDPAFAVEGKPCLVCPNTLDAMIQIGGLYRQLFDVRCVGVTGSVGKTTTKEMLYAALSPFGKTLKTEGNQNNEIGMPRTLFGLTDDTQLAVIEMGMSGFGEIEPMTRAVRPEVAVLTNIGVSHLEKLGTRENILTEKLSITRGLQGVRTLVLNEDNDLLSTVERADGARRIIRISLCDRDADIWADALSSDTDRTHFVVHYADGAAYPACIPCLGQHNVYDALLALGAAEAFGFERSAAVAGLEDYQTAGMRQRVKKLAGITVIEDCYNASPDSMRASLALLGQNFGGARKAAVLADMLELGEHSAQMHRQVGRDAAAEGIDALFCYGEQARLIAQGAREAGCKAVFCFDEKDRLAEELCRWLAPGDCVLVKGSRGMKLEEVLEIVYGAME</sequence>
<dbReference type="InterPro" id="IPR013221">
    <property type="entry name" value="Mur_ligase_cen"/>
</dbReference>
<protein>
    <recommendedName>
        <fullName evidence="10 11">UDP-N-acetylmuramoyl-tripeptide--D-alanyl-D-alanine ligase</fullName>
        <ecNumber evidence="10 11">6.3.2.10</ecNumber>
    </recommendedName>
    <alternativeName>
        <fullName evidence="10">D-alanyl-D-alanine-adding enzyme</fullName>
    </alternativeName>
</protein>
<dbReference type="Proteomes" id="UP000184089">
    <property type="component" value="Unassembled WGS sequence"/>
</dbReference>
<evidence type="ECO:0000313" key="17">
    <source>
        <dbReference type="Proteomes" id="UP000184089"/>
    </source>
</evidence>
<evidence type="ECO:0000256" key="1">
    <source>
        <dbReference type="ARBA" id="ARBA00022490"/>
    </source>
</evidence>
<evidence type="ECO:0000256" key="6">
    <source>
        <dbReference type="ARBA" id="ARBA00022960"/>
    </source>
</evidence>
<name>A0AAQ1RX26_9FIRM</name>
<proteinExistence type="inferred from homology"/>
<comment type="similarity">
    <text evidence="10">Belongs to the MurCDEF family. MurF subfamily.</text>
</comment>
<reference evidence="16" key="2">
    <citation type="submission" date="2016-11" db="EMBL/GenBank/DDBJ databases">
        <authorList>
            <person name="Varghese N."/>
            <person name="Submissions S."/>
        </authorList>
    </citation>
    <scope>NUCLEOTIDE SEQUENCE</scope>
    <source>
        <strain evidence="16">DSM 4029</strain>
    </source>
</reference>
<keyword evidence="9 10" id="KW-0961">Cell wall biogenesis/degradation</keyword>
<dbReference type="SUPFAM" id="SSF53623">
    <property type="entry name" value="MurD-like peptide ligases, catalytic domain"/>
    <property type="match status" value="1"/>
</dbReference>
<evidence type="ECO:0000259" key="13">
    <source>
        <dbReference type="Pfam" id="PF02875"/>
    </source>
</evidence>
<dbReference type="InterPro" id="IPR051046">
    <property type="entry name" value="MurCDEF_CellWall_CoF430Synth"/>
</dbReference>
<dbReference type="InterPro" id="IPR005863">
    <property type="entry name" value="UDP-N-AcMur_synth"/>
</dbReference>
<dbReference type="GO" id="GO:0051301">
    <property type="term" value="P:cell division"/>
    <property type="evidence" value="ECO:0007669"/>
    <property type="project" value="UniProtKB-KW"/>
</dbReference>
<evidence type="ECO:0000313" key="18">
    <source>
        <dbReference type="Proteomes" id="UP000474718"/>
    </source>
</evidence>
<evidence type="ECO:0000256" key="2">
    <source>
        <dbReference type="ARBA" id="ARBA00022598"/>
    </source>
</evidence>
<feature type="domain" description="Mur ligase central" evidence="14">
    <location>
        <begin position="106"/>
        <end position="295"/>
    </location>
</feature>
<dbReference type="GO" id="GO:0009252">
    <property type="term" value="P:peptidoglycan biosynthetic process"/>
    <property type="evidence" value="ECO:0007669"/>
    <property type="project" value="UniProtKB-UniRule"/>
</dbReference>
<evidence type="ECO:0000256" key="7">
    <source>
        <dbReference type="ARBA" id="ARBA00022984"/>
    </source>
</evidence>
<dbReference type="GO" id="GO:0008360">
    <property type="term" value="P:regulation of cell shape"/>
    <property type="evidence" value="ECO:0007669"/>
    <property type="project" value="UniProtKB-KW"/>
</dbReference>
<dbReference type="InterPro" id="IPR036565">
    <property type="entry name" value="Mur-like_cat_sf"/>
</dbReference>
<dbReference type="Gene3D" id="3.40.1390.10">
    <property type="entry name" value="MurE/MurF, N-terminal domain"/>
    <property type="match status" value="1"/>
</dbReference>
<comment type="catalytic activity">
    <reaction evidence="10 11">
        <text>D-alanyl-D-alanine + UDP-N-acetyl-alpha-D-muramoyl-L-alanyl-gamma-D-glutamyl-meso-2,6-diaminopimelate + ATP = UDP-N-acetyl-alpha-D-muramoyl-L-alanyl-gamma-D-glutamyl-meso-2,6-diaminopimeloyl-D-alanyl-D-alanine + ADP + phosphate + H(+)</text>
        <dbReference type="Rhea" id="RHEA:28374"/>
        <dbReference type="ChEBI" id="CHEBI:15378"/>
        <dbReference type="ChEBI" id="CHEBI:30616"/>
        <dbReference type="ChEBI" id="CHEBI:43474"/>
        <dbReference type="ChEBI" id="CHEBI:57822"/>
        <dbReference type="ChEBI" id="CHEBI:61386"/>
        <dbReference type="ChEBI" id="CHEBI:83905"/>
        <dbReference type="ChEBI" id="CHEBI:456216"/>
        <dbReference type="EC" id="6.3.2.10"/>
    </reaction>
</comment>
<dbReference type="NCBIfam" id="TIGR01143">
    <property type="entry name" value="murF"/>
    <property type="match status" value="1"/>
</dbReference>
<feature type="domain" description="Mur ligase N-terminal catalytic" evidence="12">
    <location>
        <begin position="26"/>
        <end position="70"/>
    </location>
</feature>
<comment type="pathway">
    <text evidence="10 11">Cell wall biogenesis; peptidoglycan biosynthesis.</text>
</comment>
<dbReference type="GO" id="GO:0071555">
    <property type="term" value="P:cell wall organization"/>
    <property type="evidence" value="ECO:0007669"/>
    <property type="project" value="UniProtKB-KW"/>
</dbReference>
<reference evidence="15 18" key="3">
    <citation type="journal article" date="2019" name="Nat. Med.">
        <title>A library of human gut bacterial isolates paired with longitudinal multiomics data enables mechanistic microbiome research.</title>
        <authorList>
            <person name="Poyet M."/>
            <person name="Groussin M."/>
            <person name="Gibbons S.M."/>
            <person name="Avila-Pacheco J."/>
            <person name="Jiang X."/>
            <person name="Kearney S.M."/>
            <person name="Perrotta A.R."/>
            <person name="Berdy B."/>
            <person name="Zhao S."/>
            <person name="Lieberman T.D."/>
            <person name="Swanson P.K."/>
            <person name="Smith M."/>
            <person name="Roesemann S."/>
            <person name="Alexander J.E."/>
            <person name="Rich S.A."/>
            <person name="Livny J."/>
            <person name="Vlamakis H."/>
            <person name="Clish C."/>
            <person name="Bullock K."/>
            <person name="Deik A."/>
            <person name="Scott J."/>
            <person name="Pierce K.A."/>
            <person name="Xavier R.J."/>
            <person name="Alm E.J."/>
        </authorList>
    </citation>
    <scope>NUCLEOTIDE SEQUENCE [LARGE SCALE GENOMIC DNA]</scope>
    <source>
        <strain evidence="15 18">BIOML-A2</strain>
    </source>
</reference>
<dbReference type="GO" id="GO:0005524">
    <property type="term" value="F:ATP binding"/>
    <property type="evidence" value="ECO:0007669"/>
    <property type="project" value="UniProtKB-UniRule"/>
</dbReference>
<keyword evidence="6 10" id="KW-0133">Cell shape</keyword>
<dbReference type="InterPro" id="IPR036615">
    <property type="entry name" value="Mur_ligase_C_dom_sf"/>
</dbReference>